<keyword evidence="15" id="KW-1185">Reference proteome</keyword>
<accession>G1KWU3</accession>
<dbReference type="GeneID" id="103279239"/>
<keyword evidence="5" id="KW-1003">Cell membrane</keyword>
<dbReference type="GO" id="GO:0012501">
    <property type="term" value="P:programmed cell death"/>
    <property type="evidence" value="ECO:0007669"/>
    <property type="project" value="UniProtKB-KW"/>
</dbReference>
<keyword evidence="10" id="KW-0564">Palmitate</keyword>
<dbReference type="PANTHER" id="PTHR16399">
    <property type="entry name" value="GASDERMIN"/>
    <property type="match status" value="1"/>
</dbReference>
<proteinExistence type="inferred from homology"/>
<keyword evidence="8" id="KW-0812">Transmembrane</keyword>
<dbReference type="RefSeq" id="XP_062840066.1">
    <property type="nucleotide sequence ID" value="XM_062983996.1"/>
</dbReference>
<organism evidence="14 15">
    <name type="scientific">Anolis carolinensis</name>
    <name type="common">Green anole</name>
    <name type="synonym">American chameleon</name>
    <dbReference type="NCBI Taxonomy" id="28377"/>
    <lineage>
        <taxon>Eukaryota</taxon>
        <taxon>Metazoa</taxon>
        <taxon>Chordata</taxon>
        <taxon>Craniata</taxon>
        <taxon>Vertebrata</taxon>
        <taxon>Euteleostomi</taxon>
        <taxon>Lepidosauria</taxon>
        <taxon>Squamata</taxon>
        <taxon>Bifurcata</taxon>
        <taxon>Unidentata</taxon>
        <taxon>Episquamata</taxon>
        <taxon>Toxicofera</taxon>
        <taxon>Iguania</taxon>
        <taxon>Dactyloidae</taxon>
        <taxon>Anolis</taxon>
    </lineage>
</organism>
<reference evidence="14" key="2">
    <citation type="submission" date="2025-08" db="UniProtKB">
        <authorList>
            <consortium name="Ensembl"/>
        </authorList>
    </citation>
    <scope>IDENTIFICATION</scope>
</reference>
<evidence type="ECO:0000313" key="14">
    <source>
        <dbReference type="Ensembl" id="ENSACAP00000019602.3"/>
    </source>
</evidence>
<dbReference type="GO" id="GO:0001786">
    <property type="term" value="F:phosphatidylserine binding"/>
    <property type="evidence" value="ECO:0000318"/>
    <property type="project" value="GO_Central"/>
</dbReference>
<dbReference type="GO" id="GO:0042742">
    <property type="term" value="P:defense response to bacterium"/>
    <property type="evidence" value="ECO:0000318"/>
    <property type="project" value="GO_Central"/>
</dbReference>
<keyword evidence="11" id="KW-0449">Lipoprotein</keyword>
<evidence type="ECO:0000259" key="12">
    <source>
        <dbReference type="Pfam" id="PF04598"/>
    </source>
</evidence>
<keyword evidence="4" id="KW-1134">Transmembrane beta strand</keyword>
<evidence type="ECO:0000259" key="13">
    <source>
        <dbReference type="Pfam" id="PF17708"/>
    </source>
</evidence>
<dbReference type="Pfam" id="PF04598">
    <property type="entry name" value="Gasdermin"/>
    <property type="match status" value="1"/>
</dbReference>
<dbReference type="GO" id="GO:0005546">
    <property type="term" value="F:phosphatidylinositol-4,5-bisphosphate binding"/>
    <property type="evidence" value="ECO:0000318"/>
    <property type="project" value="GO_Central"/>
</dbReference>
<comment type="subcellular location">
    <subcellularLocation>
        <location evidence="2">Cell membrane</location>
        <topology evidence="2">Multi-pass membrane protein</topology>
    </subcellularLocation>
    <subcellularLocation>
        <location evidence="1">Cytoplasm</location>
    </subcellularLocation>
</comment>
<dbReference type="Bgee" id="ENSACAG00000022624">
    <property type="expression patterns" value="Expressed in liver and 9 other cell types or tissues"/>
</dbReference>
<feature type="domain" description="Gasdermin PUB" evidence="13">
    <location>
        <begin position="305"/>
        <end position="470"/>
    </location>
</feature>
<dbReference type="AlphaFoldDB" id="G1KWU3"/>
<feature type="domain" description="Gasdermin pore forming" evidence="12">
    <location>
        <begin position="34"/>
        <end position="263"/>
    </location>
</feature>
<evidence type="ECO:0000256" key="5">
    <source>
        <dbReference type="ARBA" id="ARBA00022475"/>
    </source>
</evidence>
<evidence type="ECO:0000313" key="15">
    <source>
        <dbReference type="Proteomes" id="UP000001646"/>
    </source>
</evidence>
<dbReference type="Pfam" id="PF17708">
    <property type="entry name" value="Gasdermin_C"/>
    <property type="match status" value="1"/>
</dbReference>
<comment type="similarity">
    <text evidence="3">Belongs to the gasdermin family.</text>
</comment>
<evidence type="ECO:0000256" key="3">
    <source>
        <dbReference type="ARBA" id="ARBA00009279"/>
    </source>
</evidence>
<dbReference type="InterPro" id="IPR041263">
    <property type="entry name" value="Gasdermin_PUB"/>
</dbReference>
<evidence type="ECO:0000256" key="6">
    <source>
        <dbReference type="ARBA" id="ARBA00022490"/>
    </source>
</evidence>
<evidence type="ECO:0000256" key="1">
    <source>
        <dbReference type="ARBA" id="ARBA00004496"/>
    </source>
</evidence>
<sequence>MPGLPQQNGGCLTHCHQRFILGLIGQNYLPEMSFHKTTKSLAKKLNPEGDLIPVRSIIDNDHYRPLCLLYRKANSSWWKTKSFRKSEYKLTDVLCFGDHAIKLDVKDGGQFDIEDRVDGTLQGEFSGRDIAPIEAKTNSIITHVMSVKVKKIQLCPTILNSVKKVKINMDHEFIKQSKKHDYNLYIVTEAIEAVEEAHFEESSEMEGSIFYEAYVKMGLKGSSKSKKAIHIPKSCILAFRAKKLQVAKESLGISYYSDEKSGTWFSSGIKTATSSVVCDGKIYNSVPQVRIKPEPETCTLSSKENMWMEVQVECEQFSFLSAKLRGLFLSGFVAVMRNKDLLQKLAFQLEEALQVSGQCKLKADEPELQNLVENLQDCSGVIITELAEAVVYFLEALDELQEQQLMLLEESVGKNIVSMQLELVENILGNILSNDKMKFTADAQLLPKEEMIITGAMIEMSGVTIQKNEAHLTGTGEPEALVPLYVVLYVLNLLTQKTT</sequence>
<dbReference type="InParanoid" id="G1KWU3"/>
<dbReference type="InterPro" id="IPR007677">
    <property type="entry name" value="Gasdermin"/>
</dbReference>
<dbReference type="GO" id="GO:0070273">
    <property type="term" value="F:phosphatidylinositol-4-phosphate binding"/>
    <property type="evidence" value="ECO:0000318"/>
    <property type="project" value="GO_Central"/>
</dbReference>
<evidence type="ECO:0000256" key="4">
    <source>
        <dbReference type="ARBA" id="ARBA00022452"/>
    </source>
</evidence>
<dbReference type="InterPro" id="IPR040460">
    <property type="entry name" value="Gasdermin_pore"/>
</dbReference>
<reference evidence="14" key="3">
    <citation type="submission" date="2025-09" db="UniProtKB">
        <authorList>
            <consortium name="Ensembl"/>
        </authorList>
    </citation>
    <scope>IDENTIFICATION</scope>
</reference>
<evidence type="ECO:0000256" key="9">
    <source>
        <dbReference type="ARBA" id="ARBA00023136"/>
    </source>
</evidence>
<keyword evidence="7" id="KW-1210">Necrosis</keyword>
<dbReference type="GO" id="GO:0070269">
    <property type="term" value="P:pyroptotic inflammatory response"/>
    <property type="evidence" value="ECO:0000318"/>
    <property type="project" value="GO_Central"/>
</dbReference>
<dbReference type="GO" id="GO:0005737">
    <property type="term" value="C:cytoplasm"/>
    <property type="evidence" value="ECO:0007669"/>
    <property type="project" value="UniProtKB-SubCell"/>
</dbReference>
<protein>
    <recommendedName>
        <fullName evidence="16">Gasdermin pore forming domain-containing protein</fullName>
    </recommendedName>
</protein>
<dbReference type="HOGENOM" id="CLU_040752_0_0_1"/>
<evidence type="ECO:0008006" key="16">
    <source>
        <dbReference type="Google" id="ProtNLM"/>
    </source>
</evidence>
<gene>
    <name evidence="14" type="primary">LOC103279239</name>
</gene>
<keyword evidence="9" id="KW-0472">Membrane</keyword>
<evidence type="ECO:0000256" key="11">
    <source>
        <dbReference type="ARBA" id="ARBA00023288"/>
    </source>
</evidence>
<dbReference type="PANTHER" id="PTHR16399:SF18">
    <property type="entry name" value="GASDERMIN-A"/>
    <property type="match status" value="1"/>
</dbReference>
<dbReference type="Ensembl" id="ENSACAT00000027362.3">
    <property type="protein sequence ID" value="ENSACAP00000019602.3"/>
    <property type="gene ID" value="ENSACAG00000022624.3"/>
</dbReference>
<dbReference type="GeneTree" id="ENSGT00950000183140"/>
<dbReference type="Proteomes" id="UP000001646">
    <property type="component" value="Chromosome 6"/>
</dbReference>
<reference evidence="14 15" key="1">
    <citation type="submission" date="2009-12" db="EMBL/GenBank/DDBJ databases">
        <title>The Genome Sequence of Anolis carolinensis (Green Anole Lizard).</title>
        <authorList>
            <consortium name="The Genome Sequencing Platform"/>
            <person name="Di Palma F."/>
            <person name="Alfoldi J."/>
            <person name="Heiman D."/>
            <person name="Young S."/>
            <person name="Grabherr M."/>
            <person name="Johnson J."/>
            <person name="Lander E.S."/>
            <person name="Lindblad-Toh K."/>
        </authorList>
    </citation>
    <scope>NUCLEOTIDE SEQUENCE [LARGE SCALE GENOMIC DNA]</scope>
    <source>
        <strain evidence="14 15">JBL SC #1</strain>
    </source>
</reference>
<evidence type="ECO:0000256" key="10">
    <source>
        <dbReference type="ARBA" id="ARBA00023139"/>
    </source>
</evidence>
<keyword evidence="6" id="KW-0963">Cytoplasm</keyword>
<evidence type="ECO:0000256" key="8">
    <source>
        <dbReference type="ARBA" id="ARBA00022692"/>
    </source>
</evidence>
<dbReference type="eggNOG" id="ENOG502S0IQ">
    <property type="taxonomic scope" value="Eukaryota"/>
</dbReference>
<name>G1KWU3_ANOCA</name>
<evidence type="ECO:0000256" key="7">
    <source>
        <dbReference type="ARBA" id="ARBA00022590"/>
    </source>
</evidence>
<evidence type="ECO:0000256" key="2">
    <source>
        <dbReference type="ARBA" id="ARBA00004651"/>
    </source>
</evidence>
<dbReference type="GO" id="GO:0005886">
    <property type="term" value="C:plasma membrane"/>
    <property type="evidence" value="ECO:0007669"/>
    <property type="project" value="UniProtKB-SubCell"/>
</dbReference>
<dbReference type="STRING" id="28377.ENSACAP00000019602"/>